<feature type="transmembrane region" description="Helical" evidence="2">
    <location>
        <begin position="49"/>
        <end position="68"/>
    </location>
</feature>
<dbReference type="SUPFAM" id="SSF103032">
    <property type="entry name" value="Hypothetical protein YwqG"/>
    <property type="match status" value="2"/>
</dbReference>
<gene>
    <name evidence="3" type="ORF">V474_22655</name>
</gene>
<dbReference type="AlphaFoldDB" id="A0A0J7XNL6"/>
<keyword evidence="4" id="KW-1185">Reference proteome</keyword>
<organism evidence="3 4">
    <name type="scientific">Novosphingobium barchaimii LL02</name>
    <dbReference type="NCBI Taxonomy" id="1114963"/>
    <lineage>
        <taxon>Bacteria</taxon>
        <taxon>Pseudomonadati</taxon>
        <taxon>Pseudomonadota</taxon>
        <taxon>Alphaproteobacteria</taxon>
        <taxon>Sphingomonadales</taxon>
        <taxon>Sphingomonadaceae</taxon>
        <taxon>Novosphingobium</taxon>
    </lineage>
</organism>
<dbReference type="Gene3D" id="2.30.320.10">
    <property type="entry name" value="YwqG-like"/>
    <property type="match status" value="2"/>
</dbReference>
<sequence>MKRLIAVMACFALPAAVAFYVALAPFGGALSPLDAGAERIAAALGQGNVIPALLVLGLVLALVAAFTLRRREHDAGADDAPAAPPAWTPEPLPTSESLATAPEPEANTDARIANLRRRALSGSQAPAEAAPLPEAPAPFPASPFPEQARLLPAPVILVRKPRERTRDWFADSSWLGGLPRLGGIPWPRGADGLPLPFMAQIDLVELAFACPDTPLPRTGSLAFFLGAGAVIAVPEGAHDFTDPPHDLAPAFDEGGYPFPATPNRLSRWFFPFWPVQLLALDLPETLRDYHDPLREAAIEQAMAVQLDRSAPLRDHPFYAAGVGAPVETLWWHSVIHLADQLHEALAACARPLAAHRAALDQKRAAFEHLRRDPQAGPDALEHAQEAADYLADELAVMEEQSAALPDMVEALDQFVAGRDPWEQLEPAELDIVADILAEVHERFGELVRYHAPGSLAQLATLSLRAMVSGPPETFAALPDGVLARINRDYRLPPVDQHQMFGLPASRLGGRGQPRRNLLLLQLGYDDMMEWCWSEAGLYQFWISPEDAAAGNWSAATLTFESD</sequence>
<evidence type="ECO:0000256" key="1">
    <source>
        <dbReference type="SAM" id="MobiDB-lite"/>
    </source>
</evidence>
<dbReference type="Pfam" id="PF09234">
    <property type="entry name" value="DUF1963"/>
    <property type="match status" value="2"/>
</dbReference>
<feature type="region of interest" description="Disordered" evidence="1">
    <location>
        <begin position="75"/>
        <end position="106"/>
    </location>
</feature>
<accession>A0A0J7XNL6</accession>
<feature type="compositionally biased region" description="Pro residues" evidence="1">
    <location>
        <begin position="82"/>
        <end position="92"/>
    </location>
</feature>
<dbReference type="OrthoDB" id="8135222at2"/>
<dbReference type="InterPro" id="IPR035948">
    <property type="entry name" value="YwqG-like_sf"/>
</dbReference>
<evidence type="ECO:0000313" key="3">
    <source>
        <dbReference type="EMBL" id="KMS53516.1"/>
    </source>
</evidence>
<dbReference type="EMBL" id="JACU01000007">
    <property type="protein sequence ID" value="KMS53516.1"/>
    <property type="molecule type" value="Genomic_DNA"/>
</dbReference>
<keyword evidence="2" id="KW-0812">Transmembrane</keyword>
<evidence type="ECO:0008006" key="5">
    <source>
        <dbReference type="Google" id="ProtNLM"/>
    </source>
</evidence>
<comment type="caution">
    <text evidence="3">The sequence shown here is derived from an EMBL/GenBank/DDBJ whole genome shotgun (WGS) entry which is preliminary data.</text>
</comment>
<dbReference type="Proteomes" id="UP000052268">
    <property type="component" value="Unassembled WGS sequence"/>
</dbReference>
<protein>
    <recommendedName>
        <fullName evidence="5">DUF1963 domain-containing protein</fullName>
    </recommendedName>
</protein>
<reference evidence="3 4" key="1">
    <citation type="journal article" date="2015" name="G3 (Bethesda)">
        <title>Insights into Ongoing Evolution of the Hexachlorocyclohexane Catabolic Pathway from Comparative Genomics of Ten Sphingomonadaceae Strains.</title>
        <authorList>
            <person name="Pearce S.L."/>
            <person name="Oakeshott J.G."/>
            <person name="Pandey G."/>
        </authorList>
    </citation>
    <scope>NUCLEOTIDE SEQUENCE [LARGE SCALE GENOMIC DNA]</scope>
    <source>
        <strain evidence="3 4">LL02</strain>
    </source>
</reference>
<evidence type="ECO:0000313" key="4">
    <source>
        <dbReference type="Proteomes" id="UP000052268"/>
    </source>
</evidence>
<keyword evidence="2" id="KW-1133">Transmembrane helix</keyword>
<dbReference type="InterPro" id="IPR015315">
    <property type="entry name" value="DUF1963"/>
</dbReference>
<proteinExistence type="predicted"/>
<dbReference type="PATRIC" id="fig|1114963.3.peg.3371"/>
<dbReference type="RefSeq" id="WP_059152458.1">
    <property type="nucleotide sequence ID" value="NZ_KQ130455.1"/>
</dbReference>
<evidence type="ECO:0000256" key="2">
    <source>
        <dbReference type="SAM" id="Phobius"/>
    </source>
</evidence>
<keyword evidence="2" id="KW-0472">Membrane</keyword>
<name>A0A0J7XNL6_9SPHN</name>